<accession>A0A8S5M7H5</accession>
<evidence type="ECO:0000313" key="2">
    <source>
        <dbReference type="EMBL" id="DAD78047.1"/>
    </source>
</evidence>
<keyword evidence="2" id="KW-0436">Ligase</keyword>
<dbReference type="Pfam" id="PF09414">
    <property type="entry name" value="RNA_ligase"/>
    <property type="match status" value="1"/>
</dbReference>
<sequence>MLNKKGERELAYIATVTDVTPIEGAEKVELAHVNGWTVMVRKEQFHKGDLCVYFEIDSKVPETPVFEFLSKYKYKVKTQRFLKGKVLSQGLIMTLEELGLQDCAVGDFVTKRLGVTYYEPEDNIRKADNKKLAELKVEKFLTIWKKRHTFLSKFTWIVNLRKKVWLRKYFRQQKKKKTDWPYWVVKTDEERVQNLPTLFIDNHKQYWVTEKIDGTSTTFTMTQAPKKKRHAIICSRNVVFDTPEKEERNYYKDTDGNVYLEMFEKYDINKVLNYILDEHPDYEFITIQGETYGGTIQKRKYCDDHRLAIFNYIYKKKGEAPVRLNPVDMKTAISNINTKLNLHLETVPIICSMSLENYDCDKLLKEAEGISKIDGLPREGLVFRDIEGKESFKAVSNSFLEKYHN</sequence>
<dbReference type="InterPro" id="IPR021122">
    <property type="entry name" value="RNA_ligase_dom_REL/Rnl2"/>
</dbReference>
<proteinExistence type="predicted"/>
<organism evidence="2">
    <name type="scientific">Siphoviridae sp. ctrgt10</name>
    <dbReference type="NCBI Taxonomy" id="2826479"/>
    <lineage>
        <taxon>Viruses</taxon>
        <taxon>Duplodnaviria</taxon>
        <taxon>Heunggongvirae</taxon>
        <taxon>Uroviricota</taxon>
        <taxon>Caudoviricetes</taxon>
    </lineage>
</organism>
<evidence type="ECO:0000259" key="1">
    <source>
        <dbReference type="Pfam" id="PF09414"/>
    </source>
</evidence>
<reference evidence="2" key="1">
    <citation type="journal article" date="2021" name="Proc. Natl. Acad. Sci. U.S.A.">
        <title>A Catalog of Tens of Thousands of Viruses from Human Metagenomes Reveals Hidden Associations with Chronic Diseases.</title>
        <authorList>
            <person name="Tisza M.J."/>
            <person name="Buck C.B."/>
        </authorList>
    </citation>
    <scope>NUCLEOTIDE SEQUENCE</scope>
    <source>
        <strain evidence="2">Ctrgt10</strain>
    </source>
</reference>
<dbReference type="SUPFAM" id="SSF56091">
    <property type="entry name" value="DNA ligase/mRNA capping enzyme, catalytic domain"/>
    <property type="match status" value="1"/>
</dbReference>
<dbReference type="Gene3D" id="3.30.470.30">
    <property type="entry name" value="DNA ligase/mRNA capping enzyme"/>
    <property type="match status" value="1"/>
</dbReference>
<feature type="domain" description="RNA ligase" evidence="1">
    <location>
        <begin position="205"/>
        <end position="395"/>
    </location>
</feature>
<dbReference type="GO" id="GO:0016874">
    <property type="term" value="F:ligase activity"/>
    <property type="evidence" value="ECO:0007669"/>
    <property type="project" value="UniProtKB-KW"/>
</dbReference>
<name>A0A8S5M7H5_9CAUD</name>
<dbReference type="Pfam" id="PF21189">
    <property type="entry name" value="PHA02142"/>
    <property type="match status" value="1"/>
</dbReference>
<protein>
    <submittedName>
        <fullName evidence="2">Putative RNA ligase</fullName>
    </submittedName>
</protein>
<dbReference type="EMBL" id="BK014839">
    <property type="protein sequence ID" value="DAD78047.1"/>
    <property type="molecule type" value="Genomic_DNA"/>
</dbReference>